<accession>L8GSY6</accession>
<dbReference type="RefSeq" id="XP_004337731.1">
    <property type="nucleotide sequence ID" value="XM_004337683.1"/>
</dbReference>
<evidence type="ECO:0000313" key="3">
    <source>
        <dbReference type="Proteomes" id="UP000011083"/>
    </source>
</evidence>
<feature type="compositionally biased region" description="Basic residues" evidence="1">
    <location>
        <begin position="115"/>
        <end position="132"/>
    </location>
</feature>
<feature type="region of interest" description="Disordered" evidence="1">
    <location>
        <begin position="68"/>
        <end position="151"/>
    </location>
</feature>
<gene>
    <name evidence="2" type="ORF">ACA1_378880</name>
</gene>
<reference evidence="2 3" key="1">
    <citation type="journal article" date="2013" name="Genome Biol.">
        <title>Genome of Acanthamoeba castellanii highlights extensive lateral gene transfer and early evolution of tyrosine kinase signaling.</title>
        <authorList>
            <person name="Clarke M."/>
            <person name="Lohan A.J."/>
            <person name="Liu B."/>
            <person name="Lagkouvardos I."/>
            <person name="Roy S."/>
            <person name="Zafar N."/>
            <person name="Bertelli C."/>
            <person name="Schilde C."/>
            <person name="Kianianmomeni A."/>
            <person name="Burglin T.R."/>
            <person name="Frech C."/>
            <person name="Turcotte B."/>
            <person name="Kopec K.O."/>
            <person name="Synnott J.M."/>
            <person name="Choo C."/>
            <person name="Paponov I."/>
            <person name="Finkler A."/>
            <person name="Soon Heng Tan C."/>
            <person name="Hutchins A.P."/>
            <person name="Weinmeier T."/>
            <person name="Rattei T."/>
            <person name="Chu J.S."/>
            <person name="Gimenez G."/>
            <person name="Irimia M."/>
            <person name="Rigden D.J."/>
            <person name="Fitzpatrick D.A."/>
            <person name="Lorenzo-Morales J."/>
            <person name="Bateman A."/>
            <person name="Chiu C.H."/>
            <person name="Tang P."/>
            <person name="Hegemann P."/>
            <person name="Fromm H."/>
            <person name="Raoult D."/>
            <person name="Greub G."/>
            <person name="Miranda-Saavedra D."/>
            <person name="Chen N."/>
            <person name="Nash P."/>
            <person name="Ginger M.L."/>
            <person name="Horn M."/>
            <person name="Schaap P."/>
            <person name="Caler L."/>
            <person name="Loftus B."/>
        </authorList>
    </citation>
    <scope>NUCLEOTIDE SEQUENCE [LARGE SCALE GENOMIC DNA]</scope>
    <source>
        <strain evidence="2 3">Neff</strain>
    </source>
</reference>
<dbReference type="EMBL" id="KB008025">
    <property type="protein sequence ID" value="ELR15718.1"/>
    <property type="molecule type" value="Genomic_DNA"/>
</dbReference>
<evidence type="ECO:0000313" key="2">
    <source>
        <dbReference type="EMBL" id="ELR15718.1"/>
    </source>
</evidence>
<name>L8GSY6_ACACF</name>
<dbReference type="AlphaFoldDB" id="L8GSY6"/>
<sequence>MATSNNVLSIEVLPALSVRCNVPLPQVAPQSPSSSSSPSTSSSSSLGSMLLAGSSESQGVVLGLLADIAARSETKTRSSTRRRHKKRSHKKSCKKAHKKSSEKTEEAKDESVVERKRKRGSSTKNVTSKKQKKLSEERTIKRRRDVKGESATAPKEIIVEIVASTLNNDDNDHLGQEAPEQIEVEQLVEQVVIEQLELDRVESEEMLTLLREFERLVDEGVVPPPIGQQVVDEELEELRLQQFAMSYVHRGEDDFLTDLLSDSPLSSPTISRRGPVLPSFRSFLKGCTHQNHTPLGSSSSLALSMSLEEDKAAYYDEEVLLTSFDLLPAEGDDSE</sequence>
<protein>
    <submittedName>
        <fullName evidence="2">Uncharacterized protein</fullName>
    </submittedName>
</protein>
<dbReference type="VEuPathDB" id="AmoebaDB:ACA1_378880"/>
<keyword evidence="3" id="KW-1185">Reference proteome</keyword>
<feature type="compositionally biased region" description="Basic and acidic residues" evidence="1">
    <location>
        <begin position="99"/>
        <end position="114"/>
    </location>
</feature>
<feature type="region of interest" description="Disordered" evidence="1">
    <location>
        <begin position="24"/>
        <end position="50"/>
    </location>
</feature>
<dbReference type="GeneID" id="14916390"/>
<dbReference type="Proteomes" id="UP000011083">
    <property type="component" value="Unassembled WGS sequence"/>
</dbReference>
<dbReference type="KEGG" id="acan:ACA1_378880"/>
<evidence type="ECO:0000256" key="1">
    <source>
        <dbReference type="SAM" id="MobiDB-lite"/>
    </source>
</evidence>
<feature type="compositionally biased region" description="Basic residues" evidence="1">
    <location>
        <begin position="78"/>
        <end position="98"/>
    </location>
</feature>
<feature type="compositionally biased region" description="Low complexity" evidence="1">
    <location>
        <begin position="31"/>
        <end position="50"/>
    </location>
</feature>
<proteinExistence type="predicted"/>
<organism evidence="2 3">
    <name type="scientific">Acanthamoeba castellanii (strain ATCC 30010 / Neff)</name>
    <dbReference type="NCBI Taxonomy" id="1257118"/>
    <lineage>
        <taxon>Eukaryota</taxon>
        <taxon>Amoebozoa</taxon>
        <taxon>Discosea</taxon>
        <taxon>Longamoebia</taxon>
        <taxon>Centramoebida</taxon>
        <taxon>Acanthamoebidae</taxon>
        <taxon>Acanthamoeba</taxon>
    </lineage>
</organism>